<sequence length="218" mass="25284">MLGNAENGTADFVLLGFIYSTNQRFIIIPGWCLILLLDFDPKTHNWCLMQYYFLNVYICIATFAVVFMAVDRYYVICYPFSYEIKVTYNQITKLLLAWAIAIVYPTFYMIPFLGQESLDHLKQLLVPGVHFYLHVRPSTVITHGIILIIFFCNASLLFITGSLQSKNTTEESVVTTLRLTSDFLYLNLTPTFNPIIYRLRNGDLQKECYIKSFRSNNN</sequence>
<reference evidence="7" key="4">
    <citation type="submission" date="2025-08" db="UniProtKB">
        <authorList>
            <consortium name="Ensembl"/>
        </authorList>
    </citation>
    <scope>IDENTIFICATION</scope>
</reference>
<dbReference type="InterPro" id="IPR017452">
    <property type="entry name" value="GPCR_Rhodpsn_7TM"/>
</dbReference>
<dbReference type="AlphaFoldDB" id="A0A4W3JPH3"/>
<reference evidence="7" key="5">
    <citation type="submission" date="2025-09" db="UniProtKB">
        <authorList>
            <consortium name="Ensembl"/>
        </authorList>
    </citation>
    <scope>IDENTIFICATION</scope>
</reference>
<feature type="transmembrane region" description="Helical" evidence="5">
    <location>
        <begin position="49"/>
        <end position="70"/>
    </location>
</feature>
<feature type="transmembrane region" description="Helical" evidence="5">
    <location>
        <begin position="91"/>
        <end position="110"/>
    </location>
</feature>
<evidence type="ECO:0000259" key="6">
    <source>
        <dbReference type="PROSITE" id="PS50262"/>
    </source>
</evidence>
<dbReference type="InterPro" id="IPR052921">
    <property type="entry name" value="GPCR1_Superfamily_Member"/>
</dbReference>
<evidence type="ECO:0000256" key="2">
    <source>
        <dbReference type="ARBA" id="ARBA00022692"/>
    </source>
</evidence>
<evidence type="ECO:0000313" key="7">
    <source>
        <dbReference type="Ensembl" id="ENSCMIP00000033930.1"/>
    </source>
</evidence>
<feature type="transmembrane region" description="Helical" evidence="5">
    <location>
        <begin position="140"/>
        <end position="159"/>
    </location>
</feature>
<dbReference type="GO" id="GO:0004930">
    <property type="term" value="F:G protein-coupled receptor activity"/>
    <property type="evidence" value="ECO:0007669"/>
    <property type="project" value="InterPro"/>
</dbReference>
<proteinExistence type="predicted"/>
<dbReference type="Proteomes" id="UP000314986">
    <property type="component" value="Unassembled WGS sequence"/>
</dbReference>
<keyword evidence="8" id="KW-1185">Reference proteome</keyword>
<protein>
    <recommendedName>
        <fullName evidence="6">G-protein coupled receptors family 1 profile domain-containing protein</fullName>
    </recommendedName>
</protein>
<organism evidence="7 8">
    <name type="scientific">Callorhinchus milii</name>
    <name type="common">Ghost shark</name>
    <dbReference type="NCBI Taxonomy" id="7868"/>
    <lineage>
        <taxon>Eukaryota</taxon>
        <taxon>Metazoa</taxon>
        <taxon>Chordata</taxon>
        <taxon>Craniata</taxon>
        <taxon>Vertebrata</taxon>
        <taxon>Chondrichthyes</taxon>
        <taxon>Holocephali</taxon>
        <taxon>Chimaeriformes</taxon>
        <taxon>Callorhinchidae</taxon>
        <taxon>Callorhinchus</taxon>
    </lineage>
</organism>
<name>A0A4W3JPH3_CALMI</name>
<reference evidence="8" key="1">
    <citation type="journal article" date="2006" name="Science">
        <title>Ancient noncoding elements conserved in the human genome.</title>
        <authorList>
            <person name="Venkatesh B."/>
            <person name="Kirkness E.F."/>
            <person name="Loh Y.H."/>
            <person name="Halpern A.L."/>
            <person name="Lee A.P."/>
            <person name="Johnson J."/>
            <person name="Dandona N."/>
            <person name="Viswanathan L.D."/>
            <person name="Tay A."/>
            <person name="Venter J.C."/>
            <person name="Strausberg R.L."/>
            <person name="Brenner S."/>
        </authorList>
    </citation>
    <scope>NUCLEOTIDE SEQUENCE [LARGE SCALE GENOMIC DNA]</scope>
</reference>
<dbReference type="PANTHER" id="PTHR26451">
    <property type="entry name" value="G_PROTEIN_RECEP_F1_2 DOMAIN-CONTAINING PROTEIN"/>
    <property type="match status" value="1"/>
</dbReference>
<evidence type="ECO:0000256" key="1">
    <source>
        <dbReference type="ARBA" id="ARBA00004370"/>
    </source>
</evidence>
<evidence type="ECO:0000256" key="3">
    <source>
        <dbReference type="ARBA" id="ARBA00022989"/>
    </source>
</evidence>
<dbReference type="GO" id="GO:0005549">
    <property type="term" value="F:odorant binding"/>
    <property type="evidence" value="ECO:0007669"/>
    <property type="project" value="TreeGrafter"/>
</dbReference>
<dbReference type="PANTHER" id="PTHR26451:SF885">
    <property type="entry name" value="OLFACTORY RECEPTOR"/>
    <property type="match status" value="1"/>
</dbReference>
<evidence type="ECO:0000256" key="4">
    <source>
        <dbReference type="ARBA" id="ARBA00023136"/>
    </source>
</evidence>
<feature type="domain" description="G-protein coupled receptors family 1 profile" evidence="6">
    <location>
        <begin position="1"/>
        <end position="104"/>
    </location>
</feature>
<dbReference type="GO" id="GO:0016020">
    <property type="term" value="C:membrane"/>
    <property type="evidence" value="ECO:0007669"/>
    <property type="project" value="UniProtKB-SubCell"/>
</dbReference>
<dbReference type="PROSITE" id="PS00237">
    <property type="entry name" value="G_PROTEIN_RECEP_F1_1"/>
    <property type="match status" value="1"/>
</dbReference>
<dbReference type="PROSITE" id="PS50262">
    <property type="entry name" value="G_PROTEIN_RECEP_F1_2"/>
    <property type="match status" value="1"/>
</dbReference>
<evidence type="ECO:0000256" key="5">
    <source>
        <dbReference type="SAM" id="Phobius"/>
    </source>
</evidence>
<dbReference type="Pfam" id="PF00001">
    <property type="entry name" value="7tm_1"/>
    <property type="match status" value="1"/>
</dbReference>
<keyword evidence="3 5" id="KW-1133">Transmembrane helix</keyword>
<dbReference type="InterPro" id="IPR000276">
    <property type="entry name" value="GPCR_Rhodpsn"/>
</dbReference>
<reference evidence="8" key="2">
    <citation type="journal article" date="2007" name="PLoS Biol.">
        <title>Survey sequencing and comparative analysis of the elephant shark (Callorhinchus milii) genome.</title>
        <authorList>
            <person name="Venkatesh B."/>
            <person name="Kirkness E.F."/>
            <person name="Loh Y.H."/>
            <person name="Halpern A.L."/>
            <person name="Lee A.P."/>
            <person name="Johnson J."/>
            <person name="Dandona N."/>
            <person name="Viswanathan L.D."/>
            <person name="Tay A."/>
            <person name="Venter J.C."/>
            <person name="Strausberg R.L."/>
            <person name="Brenner S."/>
        </authorList>
    </citation>
    <scope>NUCLEOTIDE SEQUENCE [LARGE SCALE GENOMIC DNA]</scope>
</reference>
<keyword evidence="2 5" id="KW-0812">Transmembrane</keyword>
<dbReference type="Gene3D" id="1.20.1070.10">
    <property type="entry name" value="Rhodopsin 7-helix transmembrane proteins"/>
    <property type="match status" value="1"/>
</dbReference>
<comment type="subcellular location">
    <subcellularLocation>
        <location evidence="1">Membrane</location>
    </subcellularLocation>
</comment>
<dbReference type="GeneTree" id="ENSGT00940000169701"/>
<keyword evidence="4 5" id="KW-0472">Membrane</keyword>
<dbReference type="Ensembl" id="ENSCMIT00000034443.1">
    <property type="protein sequence ID" value="ENSCMIP00000033930.1"/>
    <property type="gene ID" value="ENSCMIG00000014439.1"/>
</dbReference>
<evidence type="ECO:0000313" key="8">
    <source>
        <dbReference type="Proteomes" id="UP000314986"/>
    </source>
</evidence>
<accession>A0A4W3JPH3</accession>
<dbReference type="GO" id="GO:0004984">
    <property type="term" value="F:olfactory receptor activity"/>
    <property type="evidence" value="ECO:0007669"/>
    <property type="project" value="TreeGrafter"/>
</dbReference>
<feature type="transmembrane region" description="Helical" evidence="5">
    <location>
        <begin position="12"/>
        <end position="37"/>
    </location>
</feature>
<reference evidence="8" key="3">
    <citation type="journal article" date="2014" name="Nature">
        <title>Elephant shark genome provides unique insights into gnathostome evolution.</title>
        <authorList>
            <consortium name="International Elephant Shark Genome Sequencing Consortium"/>
            <person name="Venkatesh B."/>
            <person name="Lee A.P."/>
            <person name="Ravi V."/>
            <person name="Maurya A.K."/>
            <person name="Lian M.M."/>
            <person name="Swann J.B."/>
            <person name="Ohta Y."/>
            <person name="Flajnik M.F."/>
            <person name="Sutoh Y."/>
            <person name="Kasahara M."/>
            <person name="Hoon S."/>
            <person name="Gangu V."/>
            <person name="Roy S.W."/>
            <person name="Irimia M."/>
            <person name="Korzh V."/>
            <person name="Kondrychyn I."/>
            <person name="Lim Z.W."/>
            <person name="Tay B.H."/>
            <person name="Tohari S."/>
            <person name="Kong K.W."/>
            <person name="Ho S."/>
            <person name="Lorente-Galdos B."/>
            <person name="Quilez J."/>
            <person name="Marques-Bonet T."/>
            <person name="Raney B.J."/>
            <person name="Ingham P.W."/>
            <person name="Tay A."/>
            <person name="Hillier L.W."/>
            <person name="Minx P."/>
            <person name="Boehm T."/>
            <person name="Wilson R.K."/>
            <person name="Brenner S."/>
            <person name="Warren W.C."/>
        </authorList>
    </citation>
    <scope>NUCLEOTIDE SEQUENCE [LARGE SCALE GENOMIC DNA]</scope>
</reference>
<dbReference type="SUPFAM" id="SSF81321">
    <property type="entry name" value="Family A G protein-coupled receptor-like"/>
    <property type="match status" value="1"/>
</dbReference>